<dbReference type="PROSITE" id="PS50048">
    <property type="entry name" value="ZN2_CY6_FUNGAL_2"/>
    <property type="match status" value="1"/>
</dbReference>
<dbReference type="InterPro" id="IPR007219">
    <property type="entry name" value="XnlR_reg_dom"/>
</dbReference>
<evidence type="ECO:0000256" key="6">
    <source>
        <dbReference type="ARBA" id="ARBA00023163"/>
    </source>
</evidence>
<evidence type="ECO:0000256" key="1">
    <source>
        <dbReference type="ARBA" id="ARBA00004123"/>
    </source>
</evidence>
<dbReference type="GO" id="GO:0009893">
    <property type="term" value="P:positive regulation of metabolic process"/>
    <property type="evidence" value="ECO:0007669"/>
    <property type="project" value="UniProtKB-ARBA"/>
</dbReference>
<protein>
    <submittedName>
        <fullName evidence="10">Fungal-specific transcription factor domain-containing protein</fullName>
    </submittedName>
</protein>
<dbReference type="GO" id="GO:0000981">
    <property type="term" value="F:DNA-binding transcription factor activity, RNA polymerase II-specific"/>
    <property type="evidence" value="ECO:0007669"/>
    <property type="project" value="InterPro"/>
</dbReference>
<dbReference type="CDD" id="cd12148">
    <property type="entry name" value="fungal_TF_MHR"/>
    <property type="match status" value="1"/>
</dbReference>
<dbReference type="OrthoDB" id="2154091at2759"/>
<dbReference type="InterPro" id="IPR051615">
    <property type="entry name" value="Transcr_Regulatory_Elem"/>
</dbReference>
<dbReference type="Pfam" id="PF00172">
    <property type="entry name" value="Zn_clus"/>
    <property type="match status" value="1"/>
</dbReference>
<evidence type="ECO:0000256" key="5">
    <source>
        <dbReference type="ARBA" id="ARBA00023125"/>
    </source>
</evidence>
<organism evidence="10 11">
    <name type="scientific">Aspergillus bertholletiae</name>
    <dbReference type="NCBI Taxonomy" id="1226010"/>
    <lineage>
        <taxon>Eukaryota</taxon>
        <taxon>Fungi</taxon>
        <taxon>Dikarya</taxon>
        <taxon>Ascomycota</taxon>
        <taxon>Pezizomycotina</taxon>
        <taxon>Eurotiomycetes</taxon>
        <taxon>Eurotiomycetidae</taxon>
        <taxon>Eurotiales</taxon>
        <taxon>Aspergillaceae</taxon>
        <taxon>Aspergillus</taxon>
        <taxon>Aspergillus subgen. Circumdati</taxon>
    </lineage>
</organism>
<dbReference type="GO" id="GO:0006351">
    <property type="term" value="P:DNA-templated transcription"/>
    <property type="evidence" value="ECO:0007669"/>
    <property type="project" value="InterPro"/>
</dbReference>
<accession>A0A5N7AY83</accession>
<dbReference type="EMBL" id="ML736274">
    <property type="protein sequence ID" value="KAE8374824.1"/>
    <property type="molecule type" value="Genomic_DNA"/>
</dbReference>
<dbReference type="GO" id="GO:0008270">
    <property type="term" value="F:zinc ion binding"/>
    <property type="evidence" value="ECO:0007669"/>
    <property type="project" value="InterPro"/>
</dbReference>
<dbReference type="SMART" id="SM00066">
    <property type="entry name" value="GAL4"/>
    <property type="match status" value="1"/>
</dbReference>
<gene>
    <name evidence="10" type="ORF">BDV26DRAFT_283942</name>
</gene>
<dbReference type="SMART" id="SM00906">
    <property type="entry name" value="Fungal_trans"/>
    <property type="match status" value="1"/>
</dbReference>
<keyword evidence="7" id="KW-0539">Nucleus</keyword>
<dbReference type="AlphaFoldDB" id="A0A5N7AY83"/>
<dbReference type="InterPro" id="IPR001138">
    <property type="entry name" value="Zn2Cys6_DnaBD"/>
</dbReference>
<evidence type="ECO:0000313" key="11">
    <source>
        <dbReference type="Proteomes" id="UP000326198"/>
    </source>
</evidence>
<dbReference type="Proteomes" id="UP000326198">
    <property type="component" value="Unassembled WGS sequence"/>
</dbReference>
<keyword evidence="3" id="KW-0862">Zinc</keyword>
<evidence type="ECO:0000256" key="7">
    <source>
        <dbReference type="ARBA" id="ARBA00023242"/>
    </source>
</evidence>
<evidence type="ECO:0000256" key="3">
    <source>
        <dbReference type="ARBA" id="ARBA00022833"/>
    </source>
</evidence>
<keyword evidence="5" id="KW-0238">DNA-binding</keyword>
<keyword evidence="4" id="KW-0805">Transcription regulation</keyword>
<dbReference type="GO" id="GO:0003677">
    <property type="term" value="F:DNA binding"/>
    <property type="evidence" value="ECO:0007669"/>
    <property type="project" value="UniProtKB-KW"/>
</dbReference>
<dbReference type="GO" id="GO:0005634">
    <property type="term" value="C:nucleus"/>
    <property type="evidence" value="ECO:0007669"/>
    <property type="project" value="UniProtKB-SubCell"/>
</dbReference>
<sequence>MSSRQRVSVACQACRKRRAKCDGAKPRCSRCTTLEQACEYQHSEEKRKPPSKRYIQSLLSRIDNLERQVAEYEARHDTPTGNSSENLISVTQKNGPGTNTAAGPESVRELTDLCGGLSLGEGQELRFFDSRSNLAMIDEQLDERCYYHLLKFSADRSQRPGISEVDVSPATQDALLAVFWTRQNSWQYIVHESAWCRSREVQDNDYCTPVLLYAMLAVAARYANEPGGSVANNLHMADTSFASKAKQLIFEEIEAPRLPTVIAAALIAVAELSLDIEPAGWTYIGMAVRMAYTLGLHIDPRPWVESGRLTVEEAEIRSIAWWGCYMIERFYSTALGRPSACNDRDIHTPLPTVLPDVEYKTFSALVSTEHESINMPISYSITNFRYTCDMLRLTTGFIDEIYSVDPKSKPEDKMAVGLKAAVVLSAFYDKIPSVLRLPAFASGIPVAVHIYYFHVHYHSINILIHRPFISGQATLVMPNNAAEIAHQNLSECSRSAEMMTLILNEIHKHYSLRTASISIIHPALTAGIIHLVNLTLPGSTMKEKATNHFRDIILYLKEMSLVCVWALRAIRLLRMITRRWLPEQYVDLMRDLLTDGSTQVASMPQVSPTPPSLPDIQDPTYSWDGRVPQAFDPSWPEGDLFQSGLAFFNLDQWLDM</sequence>
<reference evidence="10 11" key="1">
    <citation type="submission" date="2019-04" db="EMBL/GenBank/DDBJ databases">
        <title>Friends and foes A comparative genomics studyof 23 Aspergillus species from section Flavi.</title>
        <authorList>
            <consortium name="DOE Joint Genome Institute"/>
            <person name="Kjaerbolling I."/>
            <person name="Vesth T."/>
            <person name="Frisvad J.C."/>
            <person name="Nybo J.L."/>
            <person name="Theobald S."/>
            <person name="Kildgaard S."/>
            <person name="Isbrandt T."/>
            <person name="Kuo A."/>
            <person name="Sato A."/>
            <person name="Lyhne E.K."/>
            <person name="Kogle M.E."/>
            <person name="Wiebenga A."/>
            <person name="Kun R.S."/>
            <person name="Lubbers R.J."/>
            <person name="Makela M.R."/>
            <person name="Barry K."/>
            <person name="Chovatia M."/>
            <person name="Clum A."/>
            <person name="Daum C."/>
            <person name="Haridas S."/>
            <person name="He G."/>
            <person name="LaButti K."/>
            <person name="Lipzen A."/>
            <person name="Mondo S."/>
            <person name="Riley R."/>
            <person name="Salamov A."/>
            <person name="Simmons B.A."/>
            <person name="Magnuson J.K."/>
            <person name="Henrissat B."/>
            <person name="Mortensen U.H."/>
            <person name="Larsen T.O."/>
            <person name="Devries R.P."/>
            <person name="Grigoriev I.V."/>
            <person name="Machida M."/>
            <person name="Baker S.E."/>
            <person name="Andersen M.R."/>
        </authorList>
    </citation>
    <scope>NUCLEOTIDE SEQUENCE [LARGE SCALE GENOMIC DNA]</scope>
    <source>
        <strain evidence="10 11">IBT 29228</strain>
    </source>
</reference>
<evidence type="ECO:0000259" key="9">
    <source>
        <dbReference type="PROSITE" id="PS50048"/>
    </source>
</evidence>
<comment type="subcellular location">
    <subcellularLocation>
        <location evidence="1">Nucleus</location>
    </subcellularLocation>
</comment>
<dbReference type="PANTHER" id="PTHR31313">
    <property type="entry name" value="TY1 ENHANCER ACTIVATOR"/>
    <property type="match status" value="1"/>
</dbReference>
<dbReference type="PROSITE" id="PS00463">
    <property type="entry name" value="ZN2_CY6_FUNGAL_1"/>
    <property type="match status" value="1"/>
</dbReference>
<evidence type="ECO:0000256" key="4">
    <source>
        <dbReference type="ARBA" id="ARBA00023015"/>
    </source>
</evidence>
<dbReference type="PANTHER" id="PTHR31313:SF81">
    <property type="entry name" value="TY1 ENHANCER ACTIVATOR"/>
    <property type="match status" value="1"/>
</dbReference>
<evidence type="ECO:0000256" key="2">
    <source>
        <dbReference type="ARBA" id="ARBA00022723"/>
    </source>
</evidence>
<name>A0A5N7AY83_9EURO</name>
<keyword evidence="6" id="KW-0804">Transcription</keyword>
<evidence type="ECO:0000256" key="8">
    <source>
        <dbReference type="SAM" id="MobiDB-lite"/>
    </source>
</evidence>
<keyword evidence="2" id="KW-0479">Metal-binding</keyword>
<evidence type="ECO:0000313" key="10">
    <source>
        <dbReference type="EMBL" id="KAE8374824.1"/>
    </source>
</evidence>
<proteinExistence type="predicted"/>
<dbReference type="Gene3D" id="4.10.240.10">
    <property type="entry name" value="Zn(2)-C6 fungal-type DNA-binding domain"/>
    <property type="match status" value="1"/>
</dbReference>
<dbReference type="CDD" id="cd00067">
    <property type="entry name" value="GAL4"/>
    <property type="match status" value="1"/>
</dbReference>
<feature type="region of interest" description="Disordered" evidence="8">
    <location>
        <begin position="73"/>
        <end position="104"/>
    </location>
</feature>
<keyword evidence="11" id="KW-1185">Reference proteome</keyword>
<dbReference type="SUPFAM" id="SSF57701">
    <property type="entry name" value="Zn2/Cys6 DNA-binding domain"/>
    <property type="match status" value="1"/>
</dbReference>
<feature type="compositionally biased region" description="Polar residues" evidence="8">
    <location>
        <begin position="79"/>
        <end position="101"/>
    </location>
</feature>
<feature type="domain" description="Zn(2)-C6 fungal-type" evidence="9">
    <location>
        <begin position="10"/>
        <end position="40"/>
    </location>
</feature>
<dbReference type="Pfam" id="PF04082">
    <property type="entry name" value="Fungal_trans"/>
    <property type="match status" value="1"/>
</dbReference>
<dbReference type="InterPro" id="IPR036864">
    <property type="entry name" value="Zn2-C6_fun-type_DNA-bd_sf"/>
</dbReference>